<dbReference type="InterPro" id="IPR038257">
    <property type="entry name" value="CRISPR-assoc_Cas3_HD_sf"/>
</dbReference>
<dbReference type="GO" id="GO:0046872">
    <property type="term" value="F:metal ion binding"/>
    <property type="evidence" value="ECO:0007669"/>
    <property type="project" value="UniProtKB-KW"/>
</dbReference>
<dbReference type="GO" id="GO:0003676">
    <property type="term" value="F:nucleic acid binding"/>
    <property type="evidence" value="ECO:0007669"/>
    <property type="project" value="InterPro"/>
</dbReference>
<dbReference type="InterPro" id="IPR003607">
    <property type="entry name" value="HD/PDEase_dom"/>
</dbReference>
<dbReference type="InterPro" id="IPR006483">
    <property type="entry name" value="CRISPR-assoc_Cas3_HD"/>
</dbReference>
<dbReference type="InterPro" id="IPR006674">
    <property type="entry name" value="HD_domain"/>
</dbReference>
<dbReference type="Pfam" id="PF01966">
    <property type="entry name" value="HD"/>
    <property type="match status" value="1"/>
</dbReference>
<keyword evidence="7" id="KW-0347">Helicase</keyword>
<evidence type="ECO:0000256" key="2">
    <source>
        <dbReference type="ARBA" id="ARBA00009046"/>
    </source>
</evidence>
<dbReference type="Pfam" id="PF22590">
    <property type="entry name" value="Cas3-like_C_2"/>
    <property type="match status" value="1"/>
</dbReference>
<keyword evidence="4" id="KW-0479">Metal-binding</keyword>
<keyword evidence="8" id="KW-0067">ATP-binding</keyword>
<dbReference type="InterPro" id="IPR011545">
    <property type="entry name" value="DEAD/DEAH_box_helicase_dom"/>
</dbReference>
<accession>A0A1J5TCF9</accession>
<dbReference type="Pfam" id="PF00270">
    <property type="entry name" value="DEAD"/>
    <property type="match status" value="1"/>
</dbReference>
<evidence type="ECO:0000313" key="12">
    <source>
        <dbReference type="EMBL" id="OIR18602.1"/>
    </source>
</evidence>
<evidence type="ECO:0000256" key="5">
    <source>
        <dbReference type="ARBA" id="ARBA00022741"/>
    </source>
</evidence>
<dbReference type="Gene3D" id="3.40.50.300">
    <property type="entry name" value="P-loop containing nucleotide triphosphate hydrolases"/>
    <property type="match status" value="2"/>
</dbReference>
<evidence type="ECO:0000256" key="3">
    <source>
        <dbReference type="ARBA" id="ARBA00022722"/>
    </source>
</evidence>
<dbReference type="InterPro" id="IPR027417">
    <property type="entry name" value="P-loop_NTPase"/>
</dbReference>
<keyword evidence="9" id="KW-0051">Antiviral defense</keyword>
<dbReference type="PROSITE" id="PS51643">
    <property type="entry name" value="HD_CAS3"/>
    <property type="match status" value="1"/>
</dbReference>
<feature type="domain" description="HD Cas3-type" evidence="11">
    <location>
        <begin position="43"/>
        <end position="200"/>
    </location>
</feature>
<evidence type="ECO:0000256" key="7">
    <source>
        <dbReference type="ARBA" id="ARBA00022806"/>
    </source>
</evidence>
<reference evidence="12" key="1">
    <citation type="submission" date="2016-10" db="EMBL/GenBank/DDBJ databases">
        <title>Sequence of Gallionella enrichment culture.</title>
        <authorList>
            <person name="Poehlein A."/>
            <person name="Muehling M."/>
            <person name="Daniel R."/>
        </authorList>
    </citation>
    <scope>NUCLEOTIDE SEQUENCE</scope>
</reference>
<dbReference type="GO" id="GO:0004518">
    <property type="term" value="F:nuclease activity"/>
    <property type="evidence" value="ECO:0007669"/>
    <property type="project" value="UniProtKB-KW"/>
</dbReference>
<dbReference type="CDD" id="cd17930">
    <property type="entry name" value="DEXHc_cas3"/>
    <property type="match status" value="1"/>
</dbReference>
<sequence length="770" mass="85784">MEVVGPKECVTVQADDKKDRPEFPVDFYAHSAENEQHHRLPAQSGKWQLLRSHLEEVAKIAAEFAAPFGAADEARLAGLLHDLGKYQPGFQQYLQRGSPRTPHAIHGAAVLKRFPHVANVIAGHHAGLQNFDSEFTEKLNDLGSSPPGRALLESLVAAFRSDGLALPPKPNSPPFPERGDAAEDLRVRLLLSALADADYLDTERHFLRAAGKVRPEPVHASLAELLAKLNDRLKRFSDTNTTSLGRLRTRISAHCAAVGRSSAPGAYSLTVPTGGGKTLASAAFALHHAAARGFERVVYVIPYTSIIEQNARVFASVFGEENILEHHSLADWQTGDESEEAPDVRAERNKLAAENWDAPFILTTNVQFFESLHSHRPSAVRKLHRLLGAVVIFDECQTFPPELLDPSLATLQALQSYGKTSFVFCTATQPAFERREFFPAGFPSLSEIIPPDETWRLHERPEFRRTRIRYSDTSIDLEEFSRRVAACDRALAVVNTRRAARELFDAVHRLGADANIFHLSTYMCPAHRQTVFNEIRRRLVSPGESCLVVSTQLIEAGVDLDFPKVFRVLGPLDSILQAAGRCNREGMLSDSAGRRCLGEVEVITLADAPLPPGIYKRATALASKFLPSGEGGEIPPDAIQRYFRELYHDTERDKYGIAHLRAQRLHRTLGTTYRWIDEDEPTESVLTDYSEEGRRWIAALEDQGYEPPSRQQRRAIERQSLNLRASEVLKGERSGILRKLQCGVTVTQHSYDDRFGYDPNGVLSGKHTIF</sequence>
<proteinExistence type="inferred from homology"/>
<dbReference type="SMART" id="SM00471">
    <property type="entry name" value="HDc"/>
    <property type="match status" value="1"/>
</dbReference>
<dbReference type="EMBL" id="MLJW01000002">
    <property type="protein sequence ID" value="OIR18602.1"/>
    <property type="molecule type" value="Genomic_DNA"/>
</dbReference>
<dbReference type="SUPFAM" id="SSF52540">
    <property type="entry name" value="P-loop containing nucleoside triphosphate hydrolases"/>
    <property type="match status" value="1"/>
</dbReference>
<dbReference type="Gene3D" id="1.10.3210.30">
    <property type="match status" value="1"/>
</dbReference>
<gene>
    <name evidence="12" type="primary">rny_1</name>
    <name evidence="12" type="ORF">GALL_09390</name>
</gene>
<evidence type="ECO:0000256" key="4">
    <source>
        <dbReference type="ARBA" id="ARBA00022723"/>
    </source>
</evidence>
<evidence type="ECO:0000256" key="6">
    <source>
        <dbReference type="ARBA" id="ARBA00022801"/>
    </source>
</evidence>
<dbReference type="AlphaFoldDB" id="A0A1J5TCF9"/>
<dbReference type="InterPro" id="IPR014001">
    <property type="entry name" value="Helicase_ATP-bd"/>
</dbReference>
<evidence type="ECO:0000256" key="9">
    <source>
        <dbReference type="ARBA" id="ARBA00023118"/>
    </source>
</evidence>
<dbReference type="GO" id="GO:0005524">
    <property type="term" value="F:ATP binding"/>
    <property type="evidence" value="ECO:0007669"/>
    <property type="project" value="UniProtKB-KW"/>
</dbReference>
<name>A0A1J5TCF9_9ZZZZ</name>
<dbReference type="SUPFAM" id="SSF109604">
    <property type="entry name" value="HD-domain/PDEase-like"/>
    <property type="match status" value="1"/>
</dbReference>
<evidence type="ECO:0000259" key="11">
    <source>
        <dbReference type="PROSITE" id="PS51643"/>
    </source>
</evidence>
<comment type="caution">
    <text evidence="12">The sequence shown here is derived from an EMBL/GenBank/DDBJ whole genome shotgun (WGS) entry which is preliminary data.</text>
</comment>
<keyword evidence="5" id="KW-0547">Nucleotide-binding</keyword>
<comment type="similarity">
    <text evidence="2">In the central section; belongs to the CRISPR-associated helicase Cas3 family.</text>
</comment>
<dbReference type="GO" id="GO:0016787">
    <property type="term" value="F:hydrolase activity"/>
    <property type="evidence" value="ECO:0007669"/>
    <property type="project" value="UniProtKB-KW"/>
</dbReference>
<evidence type="ECO:0000259" key="10">
    <source>
        <dbReference type="PROSITE" id="PS51192"/>
    </source>
</evidence>
<dbReference type="CDD" id="cd09641">
    <property type="entry name" value="Cas3''_I"/>
    <property type="match status" value="1"/>
</dbReference>
<dbReference type="GO" id="GO:0004386">
    <property type="term" value="F:helicase activity"/>
    <property type="evidence" value="ECO:0007669"/>
    <property type="project" value="UniProtKB-KW"/>
</dbReference>
<dbReference type="PROSITE" id="PS51192">
    <property type="entry name" value="HELICASE_ATP_BIND_1"/>
    <property type="match status" value="1"/>
</dbReference>
<evidence type="ECO:0000256" key="1">
    <source>
        <dbReference type="ARBA" id="ARBA00006847"/>
    </source>
</evidence>
<feature type="domain" description="Helicase ATP-binding" evidence="10">
    <location>
        <begin position="258"/>
        <end position="447"/>
    </location>
</feature>
<comment type="similarity">
    <text evidence="1">In the N-terminal section; belongs to the CRISPR-associated nuclease Cas3-HD family.</text>
</comment>
<dbReference type="SMART" id="SM00487">
    <property type="entry name" value="DEXDc"/>
    <property type="match status" value="1"/>
</dbReference>
<protein>
    <submittedName>
        <fullName evidence="12">Ribonuclease Y</fullName>
    </submittedName>
</protein>
<organism evidence="12">
    <name type="scientific">mine drainage metagenome</name>
    <dbReference type="NCBI Taxonomy" id="410659"/>
    <lineage>
        <taxon>unclassified sequences</taxon>
        <taxon>metagenomes</taxon>
        <taxon>ecological metagenomes</taxon>
    </lineage>
</organism>
<dbReference type="InterPro" id="IPR006474">
    <property type="entry name" value="Helicase_Cas3_CRISPR-ass_core"/>
</dbReference>
<keyword evidence="6" id="KW-0378">Hydrolase</keyword>
<dbReference type="InterPro" id="IPR054712">
    <property type="entry name" value="Cas3-like_dom"/>
</dbReference>
<evidence type="ECO:0000256" key="8">
    <source>
        <dbReference type="ARBA" id="ARBA00022840"/>
    </source>
</evidence>
<dbReference type="NCBIfam" id="TIGR01587">
    <property type="entry name" value="cas3_core"/>
    <property type="match status" value="1"/>
</dbReference>
<keyword evidence="3" id="KW-0540">Nuclease</keyword>
<dbReference type="GO" id="GO:0051607">
    <property type="term" value="P:defense response to virus"/>
    <property type="evidence" value="ECO:0007669"/>
    <property type="project" value="UniProtKB-KW"/>
</dbReference>
<dbReference type="NCBIfam" id="TIGR01596">
    <property type="entry name" value="cas3_HD"/>
    <property type="match status" value="1"/>
</dbReference>